<accession>A0A4Z0NX36</accession>
<dbReference type="Proteomes" id="UP000297535">
    <property type="component" value="Unassembled WGS sequence"/>
</dbReference>
<organism evidence="1 2">
    <name type="scientific">Methylobacterium nonmethylotrophicum</name>
    <dbReference type="NCBI Taxonomy" id="1141884"/>
    <lineage>
        <taxon>Bacteria</taxon>
        <taxon>Pseudomonadati</taxon>
        <taxon>Pseudomonadota</taxon>
        <taxon>Alphaproteobacteria</taxon>
        <taxon>Hyphomicrobiales</taxon>
        <taxon>Methylobacteriaceae</taxon>
        <taxon>Methylobacterium</taxon>
    </lineage>
</organism>
<evidence type="ECO:0000313" key="1">
    <source>
        <dbReference type="EMBL" id="TGE01839.1"/>
    </source>
</evidence>
<dbReference type="OrthoDB" id="8008181at2"/>
<sequence length="64" mass="6920">MLKIQTKPTQSAPTAQAALSDADLDTVTGGLNPQPLPPKESFKLFSLSALKVQPSFFLPSVFRF</sequence>
<gene>
    <name evidence="1" type="ORF">EU555_03975</name>
</gene>
<proteinExistence type="predicted"/>
<dbReference type="EMBL" id="SRLB01000002">
    <property type="protein sequence ID" value="TGE01839.1"/>
    <property type="molecule type" value="Genomic_DNA"/>
</dbReference>
<protein>
    <submittedName>
        <fullName evidence="1">Uncharacterized protein</fullName>
    </submittedName>
</protein>
<comment type="caution">
    <text evidence="1">The sequence shown here is derived from an EMBL/GenBank/DDBJ whole genome shotgun (WGS) entry which is preliminary data.</text>
</comment>
<name>A0A4Z0NX36_9HYPH</name>
<dbReference type="AlphaFoldDB" id="A0A4Z0NX36"/>
<dbReference type="RefSeq" id="WP_135413185.1">
    <property type="nucleotide sequence ID" value="NZ_SRLB01000002.1"/>
</dbReference>
<evidence type="ECO:0000313" key="2">
    <source>
        <dbReference type="Proteomes" id="UP000297535"/>
    </source>
</evidence>
<reference evidence="1 2" key="1">
    <citation type="submission" date="2019-04" db="EMBL/GenBank/DDBJ databases">
        <authorList>
            <person name="Feng G."/>
            <person name="Zhu H."/>
        </authorList>
    </citation>
    <scope>NUCLEOTIDE SEQUENCE [LARGE SCALE GENOMIC DNA]</scope>
    <source>
        <strain evidence="1 2">6HR-1</strain>
    </source>
</reference>
<keyword evidence="2" id="KW-1185">Reference proteome</keyword>